<dbReference type="InterPro" id="IPR039422">
    <property type="entry name" value="MarR/SlyA-like"/>
</dbReference>
<dbReference type="PROSITE" id="PS50995">
    <property type="entry name" value="HTH_MARR_2"/>
    <property type="match status" value="1"/>
</dbReference>
<dbReference type="SMART" id="SM00347">
    <property type="entry name" value="HTH_MARR"/>
    <property type="match status" value="1"/>
</dbReference>
<evidence type="ECO:0000313" key="4">
    <source>
        <dbReference type="Proteomes" id="UP001501594"/>
    </source>
</evidence>
<dbReference type="Proteomes" id="UP001501594">
    <property type="component" value="Unassembled WGS sequence"/>
</dbReference>
<dbReference type="RefSeq" id="WP_344794105.1">
    <property type="nucleotide sequence ID" value="NZ_BAABAU010000001.1"/>
</dbReference>
<organism evidence="3 4">
    <name type="scientific">Frondihabitans peucedani</name>
    <dbReference type="NCBI Taxonomy" id="598626"/>
    <lineage>
        <taxon>Bacteria</taxon>
        <taxon>Bacillati</taxon>
        <taxon>Actinomycetota</taxon>
        <taxon>Actinomycetes</taxon>
        <taxon>Micrococcales</taxon>
        <taxon>Microbacteriaceae</taxon>
        <taxon>Frondihabitans</taxon>
    </lineage>
</organism>
<gene>
    <name evidence="3" type="ORF">GCM10022256_11980</name>
</gene>
<dbReference type="SUPFAM" id="SSF46785">
    <property type="entry name" value="Winged helix' DNA-binding domain"/>
    <property type="match status" value="1"/>
</dbReference>
<feature type="compositionally biased region" description="Low complexity" evidence="1">
    <location>
        <begin position="164"/>
        <end position="173"/>
    </location>
</feature>
<dbReference type="PRINTS" id="PR00598">
    <property type="entry name" value="HTHMARR"/>
</dbReference>
<dbReference type="InterPro" id="IPR000835">
    <property type="entry name" value="HTH_MarR-typ"/>
</dbReference>
<proteinExistence type="predicted"/>
<evidence type="ECO:0000256" key="1">
    <source>
        <dbReference type="SAM" id="MobiDB-lite"/>
    </source>
</evidence>
<comment type="caution">
    <text evidence="3">The sequence shown here is derived from an EMBL/GenBank/DDBJ whole genome shotgun (WGS) entry which is preliminary data.</text>
</comment>
<dbReference type="PANTHER" id="PTHR33164">
    <property type="entry name" value="TRANSCRIPTIONAL REGULATOR, MARR FAMILY"/>
    <property type="match status" value="1"/>
</dbReference>
<dbReference type="Pfam" id="PF12802">
    <property type="entry name" value="MarR_2"/>
    <property type="match status" value="1"/>
</dbReference>
<dbReference type="InterPro" id="IPR036390">
    <property type="entry name" value="WH_DNA-bd_sf"/>
</dbReference>
<feature type="region of interest" description="Disordered" evidence="1">
    <location>
        <begin position="161"/>
        <end position="186"/>
    </location>
</feature>
<protein>
    <recommendedName>
        <fullName evidence="2">HTH marR-type domain-containing protein</fullName>
    </recommendedName>
</protein>
<reference evidence="4" key="1">
    <citation type="journal article" date="2019" name="Int. J. Syst. Evol. Microbiol.">
        <title>The Global Catalogue of Microorganisms (GCM) 10K type strain sequencing project: providing services to taxonomists for standard genome sequencing and annotation.</title>
        <authorList>
            <consortium name="The Broad Institute Genomics Platform"/>
            <consortium name="The Broad Institute Genome Sequencing Center for Infectious Disease"/>
            <person name="Wu L."/>
            <person name="Ma J."/>
        </authorList>
    </citation>
    <scope>NUCLEOTIDE SEQUENCE [LARGE SCALE GENOMIC DNA]</scope>
    <source>
        <strain evidence="4">JCM 17442</strain>
    </source>
</reference>
<sequence>MTPDPTTSDDARRQLRADIVTRLQVLTTQSRHVAQAFSQQERLAHSDLDALLFVMHEEAAGSPATPGGIADALGLTSGAATGVIDRLTRAGHVERRRDERDRRIVRVHYSEHAQQIARGFFAPLGRLTDAVMSGYTDVELDVVVRFLGQMGGAMEQYAKGAGAGPAQATAQPTGPAPAQPERTLDG</sequence>
<accession>A0ABP8E0A2</accession>
<dbReference type="InterPro" id="IPR036388">
    <property type="entry name" value="WH-like_DNA-bd_sf"/>
</dbReference>
<dbReference type="PANTHER" id="PTHR33164:SF106">
    <property type="entry name" value="TRANSCRIPTIONAL REGULATORY PROTEIN"/>
    <property type="match status" value="1"/>
</dbReference>
<feature type="domain" description="HTH marR-type" evidence="2">
    <location>
        <begin position="16"/>
        <end position="152"/>
    </location>
</feature>
<dbReference type="Gene3D" id="1.10.10.10">
    <property type="entry name" value="Winged helix-like DNA-binding domain superfamily/Winged helix DNA-binding domain"/>
    <property type="match status" value="1"/>
</dbReference>
<dbReference type="EMBL" id="BAABAU010000001">
    <property type="protein sequence ID" value="GAA4265586.1"/>
    <property type="molecule type" value="Genomic_DNA"/>
</dbReference>
<evidence type="ECO:0000259" key="2">
    <source>
        <dbReference type="PROSITE" id="PS50995"/>
    </source>
</evidence>
<name>A0ABP8E0A2_9MICO</name>
<keyword evidence="4" id="KW-1185">Reference proteome</keyword>
<evidence type="ECO:0000313" key="3">
    <source>
        <dbReference type="EMBL" id="GAA4265586.1"/>
    </source>
</evidence>